<dbReference type="RefSeq" id="WP_127760984.1">
    <property type="nucleotide sequence ID" value="NZ_CP026095.1"/>
</dbReference>
<evidence type="ECO:0000313" key="2">
    <source>
        <dbReference type="Proteomes" id="UP000283095"/>
    </source>
</evidence>
<dbReference type="EMBL" id="CP026095">
    <property type="protein sequence ID" value="AZV43893.1"/>
    <property type="molecule type" value="Genomic_DNA"/>
</dbReference>
<proteinExistence type="predicted"/>
<sequence>MNISEAQLSVNDYLDLYLYAESINDQLWKQEIVEKLQNSRNEIRKEIQSFGFKPLLEKYKHINEEIRIIYQQLRIYSSNEYLLEEFWRLKQQRVLLGLQIQSVKHHSP</sequence>
<dbReference type="KEGG" id="pasa:BAOM_3284"/>
<dbReference type="Proteomes" id="UP000283095">
    <property type="component" value="Chromosome"/>
</dbReference>
<accession>A0A3Q9RNZ8</accession>
<organism evidence="1 2">
    <name type="scientific">Peribacillus asahii</name>
    <dbReference type="NCBI Taxonomy" id="228899"/>
    <lineage>
        <taxon>Bacteria</taxon>
        <taxon>Bacillati</taxon>
        <taxon>Bacillota</taxon>
        <taxon>Bacilli</taxon>
        <taxon>Bacillales</taxon>
        <taxon>Bacillaceae</taxon>
        <taxon>Peribacillus</taxon>
    </lineage>
</organism>
<reference evidence="1 2" key="1">
    <citation type="submission" date="2018-01" db="EMBL/GenBank/DDBJ databases">
        <title>Bacillus asahii Genome sequencing and assembly.</title>
        <authorList>
            <person name="Jiang H."/>
            <person name="Feng Y."/>
            <person name="Zhao F."/>
            <person name="Lin X."/>
        </authorList>
    </citation>
    <scope>NUCLEOTIDE SEQUENCE [LARGE SCALE GENOMIC DNA]</scope>
    <source>
        <strain evidence="1 2">OM18</strain>
    </source>
</reference>
<protein>
    <submittedName>
        <fullName evidence="1">Uncharacterized protein</fullName>
    </submittedName>
</protein>
<gene>
    <name evidence="1" type="ORF">BAOM_3284</name>
</gene>
<name>A0A3Q9RNZ8_9BACI</name>
<dbReference type="OrthoDB" id="2988996at2"/>
<evidence type="ECO:0000313" key="1">
    <source>
        <dbReference type="EMBL" id="AZV43893.1"/>
    </source>
</evidence>
<dbReference type="AlphaFoldDB" id="A0A3Q9RNZ8"/>